<dbReference type="PANTHER" id="PTHR21072:SF13">
    <property type="entry name" value="GPI TRANSAMIDASE COMPONENT PIG-S"/>
    <property type="match status" value="1"/>
</dbReference>
<keyword evidence="9" id="KW-0325">Glycoprotein</keyword>
<evidence type="ECO:0000256" key="9">
    <source>
        <dbReference type="ARBA" id="ARBA00023180"/>
    </source>
</evidence>
<keyword evidence="12" id="KW-1185">Reference proteome</keyword>
<name>A0A1B7NCM1_9AGAM</name>
<organism evidence="11 12">
    <name type="scientific">Rhizopogon vinicolor AM-OR11-026</name>
    <dbReference type="NCBI Taxonomy" id="1314800"/>
    <lineage>
        <taxon>Eukaryota</taxon>
        <taxon>Fungi</taxon>
        <taxon>Dikarya</taxon>
        <taxon>Basidiomycota</taxon>
        <taxon>Agaricomycotina</taxon>
        <taxon>Agaricomycetes</taxon>
        <taxon>Agaricomycetidae</taxon>
        <taxon>Boletales</taxon>
        <taxon>Suillineae</taxon>
        <taxon>Rhizopogonaceae</taxon>
        <taxon>Rhizopogon</taxon>
    </lineage>
</organism>
<keyword evidence="7 10" id="KW-1133">Transmembrane helix</keyword>
<evidence type="ECO:0008006" key="13">
    <source>
        <dbReference type="Google" id="ProtNLM"/>
    </source>
</evidence>
<dbReference type="FunCoup" id="A0A1B7NCM1">
    <property type="interactions" value="606"/>
</dbReference>
<feature type="transmembrane region" description="Helical" evidence="10">
    <location>
        <begin position="23"/>
        <end position="44"/>
    </location>
</feature>
<evidence type="ECO:0000256" key="4">
    <source>
        <dbReference type="ARBA" id="ARBA00022502"/>
    </source>
</evidence>
<dbReference type="PANTHER" id="PTHR21072">
    <property type="entry name" value="GPI TRANSAMIDASE COMPONENT PIG-S"/>
    <property type="match status" value="1"/>
</dbReference>
<evidence type="ECO:0000313" key="12">
    <source>
        <dbReference type="Proteomes" id="UP000092154"/>
    </source>
</evidence>
<accession>A0A1B7NCM1</accession>
<proteinExistence type="inferred from homology"/>
<keyword evidence="5 10" id="KW-0812">Transmembrane</keyword>
<evidence type="ECO:0000256" key="2">
    <source>
        <dbReference type="ARBA" id="ARBA00004687"/>
    </source>
</evidence>
<keyword evidence="6" id="KW-0256">Endoplasmic reticulum</keyword>
<feature type="transmembrane region" description="Helical" evidence="10">
    <location>
        <begin position="467"/>
        <end position="486"/>
    </location>
</feature>
<dbReference type="GO" id="GO:0006506">
    <property type="term" value="P:GPI anchor biosynthetic process"/>
    <property type="evidence" value="ECO:0007669"/>
    <property type="project" value="UniProtKB-UniPathway"/>
</dbReference>
<dbReference type="OrthoDB" id="28748at2759"/>
<evidence type="ECO:0000256" key="3">
    <source>
        <dbReference type="ARBA" id="ARBA00005316"/>
    </source>
</evidence>
<keyword evidence="8 10" id="KW-0472">Membrane</keyword>
<keyword evidence="4" id="KW-0337">GPI-anchor biosynthesis</keyword>
<dbReference type="GO" id="GO:0016255">
    <property type="term" value="P:attachment of GPI anchor to protein"/>
    <property type="evidence" value="ECO:0007669"/>
    <property type="project" value="InterPro"/>
</dbReference>
<evidence type="ECO:0000313" key="11">
    <source>
        <dbReference type="EMBL" id="OAX42620.1"/>
    </source>
</evidence>
<dbReference type="AlphaFoldDB" id="A0A1B7NCM1"/>
<comment type="subcellular location">
    <subcellularLocation>
        <location evidence="1">Endoplasmic reticulum membrane</location>
        <topology evidence="1">Multi-pass membrane protein</topology>
    </subcellularLocation>
</comment>
<comment type="similarity">
    <text evidence="3">Belongs to the PIGS family.</text>
</comment>
<reference evidence="11 12" key="1">
    <citation type="submission" date="2016-06" db="EMBL/GenBank/DDBJ databases">
        <title>Comparative genomics of the ectomycorrhizal sister species Rhizopogon vinicolor and Rhizopogon vesiculosus (Basidiomycota: Boletales) reveals a divergence of the mating type B locus.</title>
        <authorList>
            <consortium name="DOE Joint Genome Institute"/>
            <person name="Mujic A.B."/>
            <person name="Kuo A."/>
            <person name="Tritt A."/>
            <person name="Lipzen A."/>
            <person name="Chen C."/>
            <person name="Johnson J."/>
            <person name="Sharma A."/>
            <person name="Barry K."/>
            <person name="Grigoriev I.V."/>
            <person name="Spatafora J.W."/>
        </authorList>
    </citation>
    <scope>NUCLEOTIDE SEQUENCE [LARGE SCALE GENOMIC DNA]</scope>
    <source>
        <strain evidence="11 12">AM-OR11-026</strain>
    </source>
</reference>
<dbReference type="InParanoid" id="A0A1B7NCM1"/>
<dbReference type="Pfam" id="PF10510">
    <property type="entry name" value="PIG-S"/>
    <property type="match status" value="1"/>
</dbReference>
<evidence type="ECO:0000256" key="8">
    <source>
        <dbReference type="ARBA" id="ARBA00023136"/>
    </source>
</evidence>
<comment type="pathway">
    <text evidence="2">Glycolipid biosynthesis; glycosylphosphatidylinositol-anchor biosynthesis.</text>
</comment>
<evidence type="ECO:0000256" key="5">
    <source>
        <dbReference type="ARBA" id="ARBA00022692"/>
    </source>
</evidence>
<dbReference type="UniPathway" id="UPA00196"/>
<gene>
    <name evidence="11" type="ORF">K503DRAFT_826775</name>
</gene>
<dbReference type="EMBL" id="KV448153">
    <property type="protein sequence ID" value="OAX42620.1"/>
    <property type="molecule type" value="Genomic_DNA"/>
</dbReference>
<protein>
    <recommendedName>
        <fullName evidence="13">GPI transamidase component PIG-S</fullName>
    </recommendedName>
</protein>
<sequence length="491" mass="54990">MNSAAFASSGLKDPRKINFERNWVRRAVLASYWVVIVLAFPFWWHLTSIERLALPTSQVRTQVQNNIVFPITVHFDGSFTHQNPSIVSQVHTLLRDSATSEHERWKGIDLRLRGADDEEAFDSYTVVLGERTSIAHSRQLRVSETDAQSAKRLSCLLSDLIANSESSISHSQRIVQYSDHYRLAFTLLHENATPRRFVETWDVQNALAEFVLPLLSKLSVLHNFTVESQVQYHAPLAFEPKRIFLGETEVSGLTQEDLTVFINSAEWTLSSSVSNDPVLHFVLFVPSETHAPLKIIDGEGRPTSQNSFLLPQWGGIFILNDELDSPSSHLSQDKLEPVFRNFAIQLAALLGVPPVPLGLSVGERPILSDWQLDALLRRRALQNVQGTQDTLYSIVKLVDQIDNMPVGQVVRDDILDALASLHEAYRAAATSPAIALRWSSKALSVASRAFFNPGMLALLYFPAEHKYAVYTPLFASISVPLVVALIREFMA</sequence>
<dbReference type="GO" id="GO:0042765">
    <property type="term" value="C:GPI-anchor transamidase complex"/>
    <property type="evidence" value="ECO:0007669"/>
    <property type="project" value="InterPro"/>
</dbReference>
<dbReference type="InterPro" id="IPR019540">
    <property type="entry name" value="PtdIno-glycan_biosynth_class_S"/>
</dbReference>
<evidence type="ECO:0000256" key="6">
    <source>
        <dbReference type="ARBA" id="ARBA00022824"/>
    </source>
</evidence>
<dbReference type="STRING" id="1314800.A0A1B7NCM1"/>
<evidence type="ECO:0000256" key="10">
    <source>
        <dbReference type="SAM" id="Phobius"/>
    </source>
</evidence>
<dbReference type="Proteomes" id="UP000092154">
    <property type="component" value="Unassembled WGS sequence"/>
</dbReference>
<evidence type="ECO:0000256" key="7">
    <source>
        <dbReference type="ARBA" id="ARBA00022989"/>
    </source>
</evidence>
<evidence type="ECO:0000256" key="1">
    <source>
        <dbReference type="ARBA" id="ARBA00004477"/>
    </source>
</evidence>